<dbReference type="Proteomes" id="UP000552709">
    <property type="component" value="Unassembled WGS sequence"/>
</dbReference>
<keyword evidence="2" id="KW-1185">Reference proteome</keyword>
<evidence type="ECO:0000313" key="1">
    <source>
        <dbReference type="EMBL" id="MBB5363070.1"/>
    </source>
</evidence>
<sequence>MTKPIRPTLPTLALDYDAGILTNTMTGEYGEAVYGVVLAFREDRALWPTIGELPRLPICVNGSEFGPCLCAFADWGKDGTPPDCTEELTLLLWMDDGAQVMTLTARRSQVKTLTRYLDTKAMLGGILHDQYVTIRMTPEGAGHRLTLLPGELVDREAQARLAGVAERAVASGAFGALS</sequence>
<gene>
    <name evidence="1" type="ORF">HNQ08_002168</name>
</gene>
<proteinExistence type="predicted"/>
<dbReference type="AlphaFoldDB" id="A0A7W8JUA2"/>
<organism evidence="1 2">
    <name type="scientific">Deinococcus humi</name>
    <dbReference type="NCBI Taxonomy" id="662880"/>
    <lineage>
        <taxon>Bacteria</taxon>
        <taxon>Thermotogati</taxon>
        <taxon>Deinococcota</taxon>
        <taxon>Deinococci</taxon>
        <taxon>Deinococcales</taxon>
        <taxon>Deinococcaceae</taxon>
        <taxon>Deinococcus</taxon>
    </lineage>
</organism>
<name>A0A7W8JUA2_9DEIO</name>
<accession>A0A7W8JUA2</accession>
<reference evidence="1 2" key="1">
    <citation type="submission" date="2020-08" db="EMBL/GenBank/DDBJ databases">
        <title>Genomic Encyclopedia of Type Strains, Phase IV (KMG-IV): sequencing the most valuable type-strain genomes for metagenomic binning, comparative biology and taxonomic classification.</title>
        <authorList>
            <person name="Goeker M."/>
        </authorList>
    </citation>
    <scope>NUCLEOTIDE SEQUENCE [LARGE SCALE GENOMIC DNA]</scope>
    <source>
        <strain evidence="1 2">DSM 27939</strain>
    </source>
</reference>
<protein>
    <submittedName>
        <fullName evidence="1">Uncharacterized protein</fullName>
    </submittedName>
</protein>
<evidence type="ECO:0000313" key="2">
    <source>
        <dbReference type="Proteomes" id="UP000552709"/>
    </source>
</evidence>
<dbReference type="RefSeq" id="WP_184131261.1">
    <property type="nucleotide sequence ID" value="NZ_JACHFL010000004.1"/>
</dbReference>
<dbReference type="EMBL" id="JACHFL010000004">
    <property type="protein sequence ID" value="MBB5363070.1"/>
    <property type="molecule type" value="Genomic_DNA"/>
</dbReference>
<comment type="caution">
    <text evidence="1">The sequence shown here is derived from an EMBL/GenBank/DDBJ whole genome shotgun (WGS) entry which is preliminary data.</text>
</comment>